<dbReference type="RefSeq" id="XP_025344821.1">
    <property type="nucleotide sequence ID" value="XM_025494630.1"/>
</dbReference>
<accession>A0A316TZA6</accession>
<dbReference type="Proteomes" id="UP000245942">
    <property type="component" value="Unassembled WGS sequence"/>
</dbReference>
<dbReference type="EMBL" id="KZ819344">
    <property type="protein sequence ID" value="PWN17661.1"/>
    <property type="molecule type" value="Genomic_DNA"/>
</dbReference>
<evidence type="ECO:0000313" key="1">
    <source>
        <dbReference type="EMBL" id="PWN17661.1"/>
    </source>
</evidence>
<gene>
    <name evidence="1" type="ORF">BCV69DRAFT_301963</name>
</gene>
<organism evidence="1 2">
    <name type="scientific">Pseudomicrostroma glucosiphilum</name>
    <dbReference type="NCBI Taxonomy" id="1684307"/>
    <lineage>
        <taxon>Eukaryota</taxon>
        <taxon>Fungi</taxon>
        <taxon>Dikarya</taxon>
        <taxon>Basidiomycota</taxon>
        <taxon>Ustilaginomycotina</taxon>
        <taxon>Exobasidiomycetes</taxon>
        <taxon>Microstromatales</taxon>
        <taxon>Microstromatales incertae sedis</taxon>
        <taxon>Pseudomicrostroma</taxon>
    </lineage>
</organism>
<name>A0A316TZA6_9BASI</name>
<reference evidence="1 2" key="1">
    <citation type="journal article" date="2018" name="Mol. Biol. Evol.">
        <title>Broad Genomic Sampling Reveals a Smut Pathogenic Ancestry of the Fungal Clade Ustilaginomycotina.</title>
        <authorList>
            <person name="Kijpornyongpan T."/>
            <person name="Mondo S.J."/>
            <person name="Barry K."/>
            <person name="Sandor L."/>
            <person name="Lee J."/>
            <person name="Lipzen A."/>
            <person name="Pangilinan J."/>
            <person name="LaButti K."/>
            <person name="Hainaut M."/>
            <person name="Henrissat B."/>
            <person name="Grigoriev I.V."/>
            <person name="Spatafora J.W."/>
            <person name="Aime M.C."/>
        </authorList>
    </citation>
    <scope>NUCLEOTIDE SEQUENCE [LARGE SCALE GENOMIC DNA]</scope>
    <source>
        <strain evidence="1 2">MCA 4718</strain>
    </source>
</reference>
<evidence type="ECO:0000313" key="2">
    <source>
        <dbReference type="Proteomes" id="UP000245942"/>
    </source>
</evidence>
<protein>
    <submittedName>
        <fullName evidence="1">Uncharacterized protein</fullName>
    </submittedName>
</protein>
<proteinExistence type="predicted"/>
<dbReference type="AlphaFoldDB" id="A0A316TZA6"/>
<dbReference type="GeneID" id="37016364"/>
<keyword evidence="2" id="KW-1185">Reference proteome</keyword>
<sequence length="246" mass="27659">MRIHAEKMGLIPNTVASNPTSTRIVVPNAQQARPDNLAFARRFNLNNHKQTFEAGNHYKENGITKYRVSGTNKAMTLSRVCETYQSQHWGRMHELLFPKGSINFGMGRITQLLKCGQCTGNDRSPLGQYGSVASADNLLRDVAASPIDSHGHHTRTEFYRLAHFTRSKDLNDASIILDTLRQPIQGGELTDTSIGSSRTLEYATLAFRIEEEDFLGPHSLRVQHDFYIVDKLKARRRVDPGATHRA</sequence>